<accession>A0A6J6DWU8</accession>
<dbReference type="EMBL" id="CAEZTT010000004">
    <property type="protein sequence ID" value="CAB4567664.1"/>
    <property type="molecule type" value="Genomic_DNA"/>
</dbReference>
<dbReference type="AlphaFoldDB" id="A0A6J6DWU8"/>
<dbReference type="Gene3D" id="3.40.50.300">
    <property type="entry name" value="P-loop containing nucleotide triphosphate hydrolases"/>
    <property type="match status" value="1"/>
</dbReference>
<name>A0A6J6DWU8_9ZZZZ</name>
<sequence length="255" mass="29757">MFYFAAKNLLFLKPRKVAGTSFEIALSVSASTSDIITPVSLEDELIRIDQKGQLPVNWHRQPELEATYVSLVQQIHRLRRSGIVSEESKHKRRQLKDLLQVKSHRLYYNHIVPSDIKVNFGEAKFDQAFKVTITRHPYEQLISQAYWLHQGKQRRTLPITQIIDELLTEPAPNSPYYFSNGKKLCDLYLKMESFQTDVINLENQLGLKVWQHMPMTKKSSSGSRPKASEILTNEQKIRVQERSKLEFEYFDYDPS</sequence>
<protein>
    <submittedName>
        <fullName evidence="1">Unannotated protein</fullName>
    </submittedName>
</protein>
<reference evidence="1" key="1">
    <citation type="submission" date="2020-05" db="EMBL/GenBank/DDBJ databases">
        <authorList>
            <person name="Chiriac C."/>
            <person name="Salcher M."/>
            <person name="Ghai R."/>
            <person name="Kavagutti S V."/>
        </authorList>
    </citation>
    <scope>NUCLEOTIDE SEQUENCE</scope>
</reference>
<organism evidence="1">
    <name type="scientific">freshwater metagenome</name>
    <dbReference type="NCBI Taxonomy" id="449393"/>
    <lineage>
        <taxon>unclassified sequences</taxon>
        <taxon>metagenomes</taxon>
        <taxon>ecological metagenomes</taxon>
    </lineage>
</organism>
<dbReference type="SUPFAM" id="SSF52540">
    <property type="entry name" value="P-loop containing nucleoside triphosphate hydrolases"/>
    <property type="match status" value="1"/>
</dbReference>
<gene>
    <name evidence="1" type="ORF">UFOPK1726_00087</name>
</gene>
<dbReference type="InterPro" id="IPR027417">
    <property type="entry name" value="P-loop_NTPase"/>
</dbReference>
<proteinExistence type="predicted"/>
<evidence type="ECO:0000313" key="1">
    <source>
        <dbReference type="EMBL" id="CAB4567664.1"/>
    </source>
</evidence>